<evidence type="ECO:0000256" key="1">
    <source>
        <dbReference type="ARBA" id="ARBA00004370"/>
    </source>
</evidence>
<reference evidence="4 5" key="1">
    <citation type="submission" date="2018-05" db="EMBL/GenBank/DDBJ databases">
        <authorList>
            <consortium name="IHU Genomes"/>
        </authorList>
    </citation>
    <scope>NUCLEOTIDE SEQUENCE [LARGE SCALE GENOMIC DNA]</scope>
    <source>
        <strain evidence="4 5">P7336</strain>
    </source>
</reference>
<dbReference type="AlphaFoldDB" id="A0A375Z0J8"/>
<sequence length="191" mass="20513">MTADDNAKNADADQVTEVAATADKSGGTFVPRVWLVAGVLVLLLLNAGGLAGWLYFAQYRDDKQTDKNAAQSAVNAARDGTIALLSYKPETLDQDFAAAKSHLTGDFLNYYNEFTQQIVTPAAKEKSVTTTAQVVRAAVSELHPDSAVVLVFVNQSTTSKDRPEPAMAASSVLVSMTKVDDKWLITKFDPV</sequence>
<dbReference type="GO" id="GO:0016020">
    <property type="term" value="C:membrane"/>
    <property type="evidence" value="ECO:0007669"/>
    <property type="project" value="UniProtKB-SubCell"/>
</dbReference>
<dbReference type="PANTHER" id="PTHR37042:SF4">
    <property type="entry name" value="OUTER MEMBRANE PROTEIN RV1973"/>
    <property type="match status" value="1"/>
</dbReference>
<proteinExistence type="predicted"/>
<gene>
    <name evidence="4" type="ORF">MSP7336_02704</name>
</gene>
<organism evidence="4 5">
    <name type="scientific">Mycobacterium shimoidei</name>
    <dbReference type="NCBI Taxonomy" id="29313"/>
    <lineage>
        <taxon>Bacteria</taxon>
        <taxon>Bacillati</taxon>
        <taxon>Actinomycetota</taxon>
        <taxon>Actinomycetes</taxon>
        <taxon>Mycobacteriales</taxon>
        <taxon>Mycobacteriaceae</taxon>
        <taxon>Mycobacterium</taxon>
    </lineage>
</organism>
<evidence type="ECO:0000313" key="4">
    <source>
        <dbReference type="EMBL" id="SRX94450.1"/>
    </source>
</evidence>
<dbReference type="PANTHER" id="PTHR37042">
    <property type="entry name" value="OUTER MEMBRANE PROTEIN RV1973"/>
    <property type="match status" value="1"/>
</dbReference>
<keyword evidence="3" id="KW-0812">Transmembrane</keyword>
<protein>
    <submittedName>
        <fullName evidence="4">Heat shock protein DnaJ domain-containing protein [Nocardioides sp. JS614]</fullName>
    </submittedName>
</protein>
<dbReference type="Proteomes" id="UP000252015">
    <property type="component" value="Unassembled WGS sequence"/>
</dbReference>
<dbReference type="EMBL" id="UEGW01000001">
    <property type="protein sequence ID" value="SRX94450.1"/>
    <property type="molecule type" value="Genomic_DNA"/>
</dbReference>
<keyword evidence="5" id="KW-1185">Reference proteome</keyword>
<accession>A0A375Z0J8</accession>
<keyword evidence="4" id="KW-0346">Stress response</keyword>
<keyword evidence="2 3" id="KW-0472">Membrane</keyword>
<dbReference type="STRING" id="29313.BHQ16_02765"/>
<evidence type="ECO:0000313" key="5">
    <source>
        <dbReference type="Proteomes" id="UP000252015"/>
    </source>
</evidence>
<evidence type="ECO:0000256" key="2">
    <source>
        <dbReference type="ARBA" id="ARBA00023136"/>
    </source>
</evidence>
<evidence type="ECO:0000256" key="3">
    <source>
        <dbReference type="SAM" id="Phobius"/>
    </source>
</evidence>
<feature type="transmembrane region" description="Helical" evidence="3">
    <location>
        <begin position="33"/>
        <end position="57"/>
    </location>
</feature>
<comment type="subcellular location">
    <subcellularLocation>
        <location evidence="1">Membrane</location>
    </subcellularLocation>
</comment>
<name>A0A375Z0J8_MYCSH</name>
<keyword evidence="3" id="KW-1133">Transmembrane helix</keyword>